<reference evidence="2 3" key="1">
    <citation type="submission" date="2020-08" db="EMBL/GenBank/DDBJ databases">
        <title>Plant Genome Project.</title>
        <authorList>
            <person name="Zhang R.-G."/>
        </authorList>
    </citation>
    <scope>NUCLEOTIDE SEQUENCE [LARGE SCALE GENOMIC DNA]</scope>
    <source>
        <tissue evidence="2">Rhizome</tissue>
    </source>
</reference>
<dbReference type="SUPFAM" id="SSF52540">
    <property type="entry name" value="P-loop containing nucleoside triphosphate hydrolases"/>
    <property type="match status" value="1"/>
</dbReference>
<keyword evidence="3" id="KW-1185">Reference proteome</keyword>
<name>A0A8J5LLP8_ZINOF</name>
<dbReference type="GO" id="GO:0043531">
    <property type="term" value="F:ADP binding"/>
    <property type="evidence" value="ECO:0007669"/>
    <property type="project" value="InterPro"/>
</dbReference>
<protein>
    <recommendedName>
        <fullName evidence="1">NB-ARC domain-containing protein</fullName>
    </recommendedName>
</protein>
<gene>
    <name evidence="2" type="ORF">ZIOFF_017905</name>
</gene>
<accession>A0A8J5LLP8</accession>
<dbReference type="InterPro" id="IPR027417">
    <property type="entry name" value="P-loop_NTPase"/>
</dbReference>
<dbReference type="Pfam" id="PF00931">
    <property type="entry name" value="NB-ARC"/>
    <property type="match status" value="1"/>
</dbReference>
<evidence type="ECO:0000259" key="1">
    <source>
        <dbReference type="Pfam" id="PF00931"/>
    </source>
</evidence>
<organism evidence="2 3">
    <name type="scientific">Zingiber officinale</name>
    <name type="common">Ginger</name>
    <name type="synonym">Amomum zingiber</name>
    <dbReference type="NCBI Taxonomy" id="94328"/>
    <lineage>
        <taxon>Eukaryota</taxon>
        <taxon>Viridiplantae</taxon>
        <taxon>Streptophyta</taxon>
        <taxon>Embryophyta</taxon>
        <taxon>Tracheophyta</taxon>
        <taxon>Spermatophyta</taxon>
        <taxon>Magnoliopsida</taxon>
        <taxon>Liliopsida</taxon>
        <taxon>Zingiberales</taxon>
        <taxon>Zingiberaceae</taxon>
        <taxon>Zingiber</taxon>
    </lineage>
</organism>
<proteinExistence type="predicted"/>
<dbReference type="InterPro" id="IPR002182">
    <property type="entry name" value="NB-ARC"/>
</dbReference>
<dbReference type="Gene3D" id="3.40.50.300">
    <property type="entry name" value="P-loop containing nucleotide triphosphate hydrolases"/>
    <property type="match status" value="1"/>
</dbReference>
<dbReference type="EMBL" id="JACMSC010000005">
    <property type="protein sequence ID" value="KAG6520844.1"/>
    <property type="molecule type" value="Genomic_DNA"/>
</dbReference>
<dbReference type="Proteomes" id="UP000734854">
    <property type="component" value="Unassembled WGS sequence"/>
</dbReference>
<dbReference type="AlphaFoldDB" id="A0A8J5LLP8"/>
<sequence>MQRNSLPSFNNNGDDNNPFVIAIVGQEGVGKTTLARMICHHHTWVRDREQFHNCIWVDIPLLPSFTIINIIGKEFARSISNEEHCDQKLDLDLPLQTLWEYANEQFDGSRYFFVLHCEAFATRLKRQEWDKLKNILLRFWIVKPYYSINTSRFPTCYARIYLYMHTKFPHVHVRLNQYYNLLDADPGTDFEVLLHMLTADYLVPAEGLASDLFDHPHSFLNEAMRLTWGFLKYLLPRMLYLRMKVLKLDSTTIPSCCRYLCLEINPRAIPFRLPTMLVEVSNRLITLILQEDEETTQENDEKTTLQV</sequence>
<evidence type="ECO:0000313" key="2">
    <source>
        <dbReference type="EMBL" id="KAG6520844.1"/>
    </source>
</evidence>
<evidence type="ECO:0000313" key="3">
    <source>
        <dbReference type="Proteomes" id="UP000734854"/>
    </source>
</evidence>
<comment type="caution">
    <text evidence="2">The sequence shown here is derived from an EMBL/GenBank/DDBJ whole genome shotgun (WGS) entry which is preliminary data.</text>
</comment>
<feature type="domain" description="NB-ARC" evidence="1">
    <location>
        <begin position="16"/>
        <end position="87"/>
    </location>
</feature>